<accession>A0A8K0D586</accession>
<gene>
    <name evidence="1" type="ORF">ILUMI_09738</name>
</gene>
<reference evidence="1" key="1">
    <citation type="submission" date="2019-08" db="EMBL/GenBank/DDBJ databases">
        <title>The genome of the North American firefly Photinus pyralis.</title>
        <authorList>
            <consortium name="Photinus pyralis genome working group"/>
            <person name="Fallon T.R."/>
            <person name="Sander Lower S.E."/>
            <person name="Weng J.-K."/>
        </authorList>
    </citation>
    <scope>NUCLEOTIDE SEQUENCE</scope>
    <source>
        <strain evidence="1">TRF0915ILg1</strain>
        <tissue evidence="1">Whole body</tissue>
    </source>
</reference>
<dbReference type="OrthoDB" id="10017160at2759"/>
<dbReference type="AlphaFoldDB" id="A0A8K0D586"/>
<evidence type="ECO:0000313" key="1">
    <source>
        <dbReference type="EMBL" id="KAF2896437.1"/>
    </source>
</evidence>
<protein>
    <submittedName>
        <fullName evidence="1">Uncharacterized protein</fullName>
    </submittedName>
</protein>
<name>A0A8K0D586_IGNLU</name>
<organism evidence="1 2">
    <name type="scientific">Ignelater luminosus</name>
    <name type="common">Cucubano</name>
    <name type="synonym">Pyrophorus luminosus</name>
    <dbReference type="NCBI Taxonomy" id="2038154"/>
    <lineage>
        <taxon>Eukaryota</taxon>
        <taxon>Metazoa</taxon>
        <taxon>Ecdysozoa</taxon>
        <taxon>Arthropoda</taxon>
        <taxon>Hexapoda</taxon>
        <taxon>Insecta</taxon>
        <taxon>Pterygota</taxon>
        <taxon>Neoptera</taxon>
        <taxon>Endopterygota</taxon>
        <taxon>Coleoptera</taxon>
        <taxon>Polyphaga</taxon>
        <taxon>Elateriformia</taxon>
        <taxon>Elateroidea</taxon>
        <taxon>Elateridae</taxon>
        <taxon>Agrypninae</taxon>
        <taxon>Pyrophorini</taxon>
        <taxon>Ignelater</taxon>
    </lineage>
</organism>
<dbReference type="EMBL" id="VTPC01005117">
    <property type="protein sequence ID" value="KAF2896437.1"/>
    <property type="molecule type" value="Genomic_DNA"/>
</dbReference>
<proteinExistence type="predicted"/>
<sequence>MEFRYTIIWPYDVFTMPSMYSVRCVGIVTVNSYSWLPRSPDHNSHDFGLFVLQQKKSLHNCNLINNMADFDEIQQMPGRSTKDSSHPEKHYAARQRIDMTYREIEHFKDFSPKIQLDELGVKKLASCGIPYFLAKEQKTAYVNWCRKTLSRFNKKS</sequence>
<keyword evidence="2" id="KW-1185">Reference proteome</keyword>
<dbReference type="Proteomes" id="UP000801492">
    <property type="component" value="Unassembled WGS sequence"/>
</dbReference>
<evidence type="ECO:0000313" key="2">
    <source>
        <dbReference type="Proteomes" id="UP000801492"/>
    </source>
</evidence>
<comment type="caution">
    <text evidence="1">The sequence shown here is derived from an EMBL/GenBank/DDBJ whole genome shotgun (WGS) entry which is preliminary data.</text>
</comment>